<keyword evidence="3" id="KW-1185">Reference proteome</keyword>
<gene>
    <name evidence="2" type="ORF">SAMN04488099_104190</name>
</gene>
<proteinExistence type="predicted"/>
<dbReference type="Proteomes" id="UP000199081">
    <property type="component" value="Unassembled WGS sequence"/>
</dbReference>
<keyword evidence="1" id="KW-0472">Membrane</keyword>
<dbReference type="EMBL" id="FNZU01000004">
    <property type="protein sequence ID" value="SEK63566.1"/>
    <property type="molecule type" value="Genomic_DNA"/>
</dbReference>
<reference evidence="3" key="1">
    <citation type="submission" date="2016-10" db="EMBL/GenBank/DDBJ databases">
        <authorList>
            <person name="Varghese N."/>
            <person name="Submissions S."/>
        </authorList>
    </citation>
    <scope>NUCLEOTIDE SEQUENCE [LARGE SCALE GENOMIC DNA]</scope>
    <source>
        <strain evidence="3">DSM 19183</strain>
    </source>
</reference>
<accession>A0A1H7IM97</accession>
<dbReference type="RefSeq" id="WP_091479872.1">
    <property type="nucleotide sequence ID" value="NZ_BJYC01000004.1"/>
</dbReference>
<dbReference type="AlphaFoldDB" id="A0A1H7IM97"/>
<evidence type="ECO:0000313" key="2">
    <source>
        <dbReference type="EMBL" id="SEK63566.1"/>
    </source>
</evidence>
<feature type="transmembrane region" description="Helical" evidence="1">
    <location>
        <begin position="12"/>
        <end position="31"/>
    </location>
</feature>
<feature type="transmembrane region" description="Helical" evidence="1">
    <location>
        <begin position="37"/>
        <end position="58"/>
    </location>
</feature>
<organism evidence="2 3">
    <name type="scientific">Alkalibacterium pelagium</name>
    <dbReference type="NCBI Taxonomy" id="426702"/>
    <lineage>
        <taxon>Bacteria</taxon>
        <taxon>Bacillati</taxon>
        <taxon>Bacillota</taxon>
        <taxon>Bacilli</taxon>
        <taxon>Lactobacillales</taxon>
        <taxon>Carnobacteriaceae</taxon>
        <taxon>Alkalibacterium</taxon>
    </lineage>
</organism>
<evidence type="ECO:0000313" key="3">
    <source>
        <dbReference type="Proteomes" id="UP000199081"/>
    </source>
</evidence>
<name>A0A1H7IM97_9LACT</name>
<keyword evidence="1" id="KW-0812">Transmembrane</keyword>
<dbReference type="STRING" id="426702.SAMN04488099_104190"/>
<protein>
    <submittedName>
        <fullName evidence="2">Uncharacterized protein</fullName>
    </submittedName>
</protein>
<evidence type="ECO:0000256" key="1">
    <source>
        <dbReference type="SAM" id="Phobius"/>
    </source>
</evidence>
<keyword evidence="1" id="KW-1133">Transmembrane helix</keyword>
<sequence>MQPEHSNNKVSSTLLRLILFGFLLVNIYVMATTKSNIALGLAGLSFVLISGLLLVPLITESRK</sequence>